<dbReference type="AlphaFoldDB" id="A0A7W9E4A6"/>
<evidence type="ECO:0000313" key="1">
    <source>
        <dbReference type="EMBL" id="MBB5641214.1"/>
    </source>
</evidence>
<dbReference type="Proteomes" id="UP000561726">
    <property type="component" value="Unassembled WGS sequence"/>
</dbReference>
<dbReference type="EMBL" id="JACHBQ010000001">
    <property type="protein sequence ID" value="MBB5641214.1"/>
    <property type="molecule type" value="Genomic_DNA"/>
</dbReference>
<accession>A0A7W9E4A6</accession>
<evidence type="ECO:0000313" key="2">
    <source>
        <dbReference type="Proteomes" id="UP000561726"/>
    </source>
</evidence>
<comment type="caution">
    <text evidence="1">The sequence shown here is derived from an EMBL/GenBank/DDBJ whole genome shotgun (WGS) entry which is preliminary data.</text>
</comment>
<protein>
    <submittedName>
        <fullName evidence="1">Uncharacterized protein</fullName>
    </submittedName>
</protein>
<name>A0A7W9E4A6_9MICO</name>
<reference evidence="1 2" key="1">
    <citation type="submission" date="2020-08" db="EMBL/GenBank/DDBJ databases">
        <title>Sequencing the genomes of 1000 actinobacteria strains.</title>
        <authorList>
            <person name="Klenk H.-P."/>
        </authorList>
    </citation>
    <scope>NUCLEOTIDE SEQUENCE [LARGE SCALE GENOMIC DNA]</scope>
    <source>
        <strain evidence="1 2">DSM 21065</strain>
    </source>
</reference>
<proteinExistence type="predicted"/>
<gene>
    <name evidence="1" type="ORF">BJ997_001762</name>
</gene>
<organism evidence="1 2">
    <name type="scientific">Cryobacterium roopkundense</name>
    <dbReference type="NCBI Taxonomy" id="1001240"/>
    <lineage>
        <taxon>Bacteria</taxon>
        <taxon>Bacillati</taxon>
        <taxon>Actinomycetota</taxon>
        <taxon>Actinomycetes</taxon>
        <taxon>Micrococcales</taxon>
        <taxon>Microbacteriaceae</taxon>
        <taxon>Cryobacterium</taxon>
    </lineage>
</organism>
<sequence>MHTSNRRHRRQVRRDELIAQGKLFTHAQMIQRTLPHAR</sequence>